<name>A0A067LV99_BOTB1</name>
<protein>
    <submittedName>
        <fullName evidence="1">Uncharacterized protein</fullName>
    </submittedName>
</protein>
<reference evidence="2" key="1">
    <citation type="journal article" date="2014" name="Proc. Natl. Acad. Sci. U.S.A.">
        <title>Extensive sampling of basidiomycete genomes demonstrates inadequacy of the white-rot/brown-rot paradigm for wood decay fungi.</title>
        <authorList>
            <person name="Riley R."/>
            <person name="Salamov A.A."/>
            <person name="Brown D.W."/>
            <person name="Nagy L.G."/>
            <person name="Floudas D."/>
            <person name="Held B.W."/>
            <person name="Levasseur A."/>
            <person name="Lombard V."/>
            <person name="Morin E."/>
            <person name="Otillar R."/>
            <person name="Lindquist E.A."/>
            <person name="Sun H."/>
            <person name="LaButti K.M."/>
            <person name="Schmutz J."/>
            <person name="Jabbour D."/>
            <person name="Luo H."/>
            <person name="Baker S.E."/>
            <person name="Pisabarro A.G."/>
            <person name="Walton J.D."/>
            <person name="Blanchette R.A."/>
            <person name="Henrissat B."/>
            <person name="Martin F."/>
            <person name="Cullen D."/>
            <person name="Hibbett D.S."/>
            <person name="Grigoriev I.V."/>
        </authorList>
    </citation>
    <scope>NUCLEOTIDE SEQUENCE [LARGE SCALE GENOMIC DNA]</scope>
    <source>
        <strain evidence="2">FD-172 SS1</strain>
    </source>
</reference>
<dbReference type="AlphaFoldDB" id="A0A067LV99"/>
<organism evidence="1 2">
    <name type="scientific">Botryobasidium botryosum (strain FD-172 SS1)</name>
    <dbReference type="NCBI Taxonomy" id="930990"/>
    <lineage>
        <taxon>Eukaryota</taxon>
        <taxon>Fungi</taxon>
        <taxon>Dikarya</taxon>
        <taxon>Basidiomycota</taxon>
        <taxon>Agaricomycotina</taxon>
        <taxon>Agaricomycetes</taxon>
        <taxon>Cantharellales</taxon>
        <taxon>Botryobasidiaceae</taxon>
        <taxon>Botryobasidium</taxon>
    </lineage>
</organism>
<dbReference type="OrthoDB" id="3246235at2759"/>
<evidence type="ECO:0000313" key="1">
    <source>
        <dbReference type="EMBL" id="KDQ06190.1"/>
    </source>
</evidence>
<dbReference type="Proteomes" id="UP000027195">
    <property type="component" value="Unassembled WGS sequence"/>
</dbReference>
<gene>
    <name evidence="1" type="ORF">BOTBODRAFT_193181</name>
</gene>
<dbReference type="EMBL" id="KL198150">
    <property type="protein sequence ID" value="KDQ06190.1"/>
    <property type="molecule type" value="Genomic_DNA"/>
</dbReference>
<sequence length="254" mass="26507">MPLVRITNRTPYPLNIALSHICPVHFANAIEPGATWETYTGNVWFTVECRVDHGPGVNRYTTARSACTIALASLAGLSSAAFIAPLAVVGAASAGSATAAGLLAHHVVAAAASAKSLAATSSAASFLSREAVRQVCRDNEMAEPEIDSLLGTAVIAGGSMLHPAPAAAAAGKTTVQALGVAATALMANLLSSQGKRETAETNSPPQGFSDGKTQRVYAVYMAWRPMNFSIREVRDVNGISKTELWDEDERRVVS</sequence>
<proteinExistence type="predicted"/>
<dbReference type="InParanoid" id="A0A067LV99"/>
<evidence type="ECO:0000313" key="2">
    <source>
        <dbReference type="Proteomes" id="UP000027195"/>
    </source>
</evidence>
<accession>A0A067LV99</accession>
<keyword evidence="2" id="KW-1185">Reference proteome</keyword>
<dbReference type="HOGENOM" id="CLU_983500_0_0_1"/>